<dbReference type="RefSeq" id="XP_026724728.1">
    <property type="nucleotide sequence ID" value="XM_026868927.1"/>
</dbReference>
<feature type="region of interest" description="Disordered" evidence="1">
    <location>
        <begin position="1"/>
        <end position="34"/>
    </location>
</feature>
<dbReference type="InParanoid" id="A0A7E5V8W4"/>
<evidence type="ECO:0000256" key="1">
    <source>
        <dbReference type="SAM" id="MobiDB-lite"/>
    </source>
</evidence>
<proteinExistence type="predicted"/>
<reference evidence="3" key="1">
    <citation type="submission" date="2025-08" db="UniProtKB">
        <authorList>
            <consortium name="RefSeq"/>
        </authorList>
    </citation>
    <scope>IDENTIFICATION</scope>
</reference>
<dbReference type="GeneID" id="113491765"/>
<dbReference type="KEGG" id="tnl:113491765"/>
<dbReference type="Pfam" id="PF13516">
    <property type="entry name" value="LRR_6"/>
    <property type="match status" value="2"/>
</dbReference>
<dbReference type="InterPro" id="IPR052394">
    <property type="entry name" value="LRR-containing"/>
</dbReference>
<dbReference type="PANTHER" id="PTHR24114">
    <property type="entry name" value="LEUCINE RICH REPEAT FAMILY PROTEIN"/>
    <property type="match status" value="1"/>
</dbReference>
<dbReference type="OrthoDB" id="8436363at2759"/>
<dbReference type="PROSITE" id="PS51450">
    <property type="entry name" value="LRR"/>
    <property type="match status" value="1"/>
</dbReference>
<sequence length="553" mass="63010">MSDDESEQDKPIEFIYVGPEDRSSEEEPPMSEWSSLEVPIEEENQKRLLFSEGQYSPGSGEICTQYFFISESSVYSHAYYNYPAVTDPGIKEALNEPERPIIYPDDGQALYLSLCTEMNICPVRMFYNNLLNSEINISYYGVDPRGVRAMAKALQFNKNVTYFNLSGNFLNDDACYHLGRMIHSNITIRELNLDGCRICGSGMLRLGDSLRTNNSLVILNLARNNLEDIGGIHFAHQIFKGAMVKQVNLSHNNLGRKTAMAFADVWEWKNRFTHLDLSWNSFFHAPSTVKMLDSLSLSHDLEELNLSYNALEGERIANAIKNLFVIPTLSFLDLSHNRLQNEAIDIIALSLFQAKKLHTLNLSFNPLSPQDAFNVLQKMLRPKVKINNLLMENVCVEKPFVDLLARVKKMKSRKHFVCKFDVVLGNWEVEEPDARSLVLKRAQYLGKAAKRNKVDTALYFMALAKELPKPVPTKELVDRLDADHVALDEDLVDALSFAFPGPKTPKWRTISLNLITEYISRLWPNKKLPPTPPPELEPEPEPVVEEVKPVRKK</sequence>
<dbReference type="SUPFAM" id="SSF52047">
    <property type="entry name" value="RNI-like"/>
    <property type="match status" value="1"/>
</dbReference>
<dbReference type="AlphaFoldDB" id="A0A7E5V8W4"/>
<dbReference type="SMART" id="SM00368">
    <property type="entry name" value="LRR_RI"/>
    <property type="match status" value="6"/>
</dbReference>
<gene>
    <name evidence="3" type="primary">LOC113491765</name>
</gene>
<dbReference type="PANTHER" id="PTHR24114:SF2">
    <property type="entry name" value="F-BOX DOMAIN-CONTAINING PROTEIN-RELATED"/>
    <property type="match status" value="1"/>
</dbReference>
<dbReference type="InterPro" id="IPR032675">
    <property type="entry name" value="LRR_dom_sf"/>
</dbReference>
<dbReference type="InterPro" id="IPR001611">
    <property type="entry name" value="Leu-rich_rpt"/>
</dbReference>
<accession>A0A7E5V8W4</accession>
<name>A0A7E5V8W4_TRINI</name>
<keyword evidence="2" id="KW-1185">Reference proteome</keyword>
<dbReference type="Proteomes" id="UP000322000">
    <property type="component" value="Chromosome 3"/>
</dbReference>
<evidence type="ECO:0000313" key="2">
    <source>
        <dbReference type="Proteomes" id="UP000322000"/>
    </source>
</evidence>
<dbReference type="Gene3D" id="3.80.10.10">
    <property type="entry name" value="Ribonuclease Inhibitor"/>
    <property type="match status" value="1"/>
</dbReference>
<protein>
    <submittedName>
        <fullName evidence="3">Leucine-rich repeat-containing protein 74A-like</fullName>
    </submittedName>
</protein>
<evidence type="ECO:0000313" key="3">
    <source>
        <dbReference type="RefSeq" id="XP_026724728.1"/>
    </source>
</evidence>
<organism evidence="2 3">
    <name type="scientific">Trichoplusia ni</name>
    <name type="common">Cabbage looper</name>
    <dbReference type="NCBI Taxonomy" id="7111"/>
    <lineage>
        <taxon>Eukaryota</taxon>
        <taxon>Metazoa</taxon>
        <taxon>Ecdysozoa</taxon>
        <taxon>Arthropoda</taxon>
        <taxon>Hexapoda</taxon>
        <taxon>Insecta</taxon>
        <taxon>Pterygota</taxon>
        <taxon>Neoptera</taxon>
        <taxon>Endopterygota</taxon>
        <taxon>Lepidoptera</taxon>
        <taxon>Glossata</taxon>
        <taxon>Ditrysia</taxon>
        <taxon>Noctuoidea</taxon>
        <taxon>Noctuidae</taxon>
        <taxon>Plusiinae</taxon>
        <taxon>Trichoplusia</taxon>
    </lineage>
</organism>
<feature type="region of interest" description="Disordered" evidence="1">
    <location>
        <begin position="525"/>
        <end position="553"/>
    </location>
</feature>